<gene>
    <name evidence="2" type="ORF">BAGA_08110</name>
</gene>
<comment type="caution">
    <text evidence="2">The sequence shown here is derived from an EMBL/GenBank/DDBJ whole genome shotgun (WGS) entry which is preliminary data.</text>
</comment>
<keyword evidence="1" id="KW-0472">Membrane</keyword>
<feature type="transmembrane region" description="Helical" evidence="1">
    <location>
        <begin position="12"/>
        <end position="30"/>
    </location>
</feature>
<dbReference type="Proteomes" id="UP000027778">
    <property type="component" value="Unassembled WGS sequence"/>
</dbReference>
<proteinExistence type="predicted"/>
<sequence>MRKLFYKKRLFWLFSMIIIASIGLTIFLNFTKETKKQATNEPIDKTIYQQELKSQIDLITTKYDNIVEQDWLPTWTDLNSNPSNIHTTELLDKMNNIAKHFNEISKKTETFKAEEKMKDPTLKQKINNFKTAFIAASNCMANAALSVTHSLNNEKPLKDGVENATQSLGLADQNIVMALSTLNELEEMLGITKK</sequence>
<accession>A0A073K865</accession>
<keyword evidence="3" id="KW-1185">Reference proteome</keyword>
<keyword evidence="1" id="KW-1133">Transmembrane helix</keyword>
<dbReference type="OrthoDB" id="2901747at2"/>
<reference evidence="2 3" key="1">
    <citation type="submission" date="2014-06" db="EMBL/GenBank/DDBJ databases">
        <title>Draft genome sequence of Bacillus gaemokensis JCM 15801 (MCCC 1A00707).</title>
        <authorList>
            <person name="Lai Q."/>
            <person name="Liu Y."/>
            <person name="Shao Z."/>
        </authorList>
    </citation>
    <scope>NUCLEOTIDE SEQUENCE [LARGE SCALE GENOMIC DNA]</scope>
    <source>
        <strain evidence="2 3">JCM 15801</strain>
    </source>
</reference>
<evidence type="ECO:0000313" key="2">
    <source>
        <dbReference type="EMBL" id="KEK23459.1"/>
    </source>
</evidence>
<evidence type="ECO:0000313" key="3">
    <source>
        <dbReference type="Proteomes" id="UP000027778"/>
    </source>
</evidence>
<keyword evidence="1" id="KW-0812">Transmembrane</keyword>
<dbReference type="RefSeq" id="WP_033675451.1">
    <property type="nucleotide sequence ID" value="NZ_JOTM01000015.1"/>
</dbReference>
<organism evidence="2 3">
    <name type="scientific">Bacillus gaemokensis</name>
    <dbReference type="NCBI Taxonomy" id="574375"/>
    <lineage>
        <taxon>Bacteria</taxon>
        <taxon>Bacillati</taxon>
        <taxon>Bacillota</taxon>
        <taxon>Bacilli</taxon>
        <taxon>Bacillales</taxon>
        <taxon>Bacillaceae</taxon>
        <taxon>Bacillus</taxon>
        <taxon>Bacillus cereus group</taxon>
    </lineage>
</organism>
<evidence type="ECO:0000256" key="1">
    <source>
        <dbReference type="SAM" id="Phobius"/>
    </source>
</evidence>
<dbReference type="EMBL" id="JOTM01000015">
    <property type="protein sequence ID" value="KEK23459.1"/>
    <property type="molecule type" value="Genomic_DNA"/>
</dbReference>
<dbReference type="AlphaFoldDB" id="A0A073K865"/>
<name>A0A073K865_9BACI</name>
<protein>
    <submittedName>
        <fullName evidence="2">Uncharacterized protein</fullName>
    </submittedName>
</protein>